<proteinExistence type="predicted"/>
<protein>
    <submittedName>
        <fullName evidence="2">Uncharacterized protein</fullName>
    </submittedName>
</protein>
<evidence type="ECO:0000256" key="1">
    <source>
        <dbReference type="SAM" id="MobiDB-lite"/>
    </source>
</evidence>
<dbReference type="EMBL" id="CP012672">
    <property type="protein sequence ID" value="AUX33102.1"/>
    <property type="molecule type" value="Genomic_DNA"/>
</dbReference>
<accession>A0A4V0NGG6</accession>
<sequence length="140" mass="15432">MAQPPRELAEGARGQEDEREGDEREQNLPLGDAVHQGGWLLGAGAGPDMASGALSASERALRSQGGARHFFRRYPDGLAIGLFSGPWIRSSRADNGLVRWIESHPRQTAPARELYREGMRFGKRYPRELSSFGGLQDDVE</sequence>
<dbReference type="AlphaFoldDB" id="A0A4V0NGG6"/>
<feature type="region of interest" description="Disordered" evidence="1">
    <location>
        <begin position="1"/>
        <end position="53"/>
    </location>
</feature>
<evidence type="ECO:0000313" key="3">
    <source>
        <dbReference type="Proteomes" id="UP000295497"/>
    </source>
</evidence>
<name>A0A4V0NGG6_SORCE</name>
<feature type="compositionally biased region" description="Basic and acidic residues" evidence="1">
    <location>
        <begin position="7"/>
        <end position="26"/>
    </location>
</feature>
<reference evidence="2 3" key="1">
    <citation type="submission" date="2015-09" db="EMBL/GenBank/DDBJ databases">
        <title>Sorangium comparison.</title>
        <authorList>
            <person name="Zaburannyi N."/>
            <person name="Bunk B."/>
            <person name="Overmann J."/>
            <person name="Mueller R."/>
        </authorList>
    </citation>
    <scope>NUCLEOTIDE SEQUENCE [LARGE SCALE GENOMIC DNA]</scope>
    <source>
        <strain evidence="2 3">So ce836</strain>
    </source>
</reference>
<evidence type="ECO:0000313" key="2">
    <source>
        <dbReference type="EMBL" id="AUX33102.1"/>
    </source>
</evidence>
<organism evidence="2 3">
    <name type="scientific">Sorangium cellulosum</name>
    <name type="common">Polyangium cellulosum</name>
    <dbReference type="NCBI Taxonomy" id="56"/>
    <lineage>
        <taxon>Bacteria</taxon>
        <taxon>Pseudomonadati</taxon>
        <taxon>Myxococcota</taxon>
        <taxon>Polyangia</taxon>
        <taxon>Polyangiales</taxon>
        <taxon>Polyangiaceae</taxon>
        <taxon>Sorangium</taxon>
    </lineage>
</organism>
<gene>
    <name evidence="2" type="ORF">SOCE836_052550</name>
</gene>
<dbReference type="Proteomes" id="UP000295497">
    <property type="component" value="Chromosome"/>
</dbReference>